<gene>
    <name evidence="1" type="ORF">P3T76_005569</name>
</gene>
<accession>A0AAD9GQH1</accession>
<evidence type="ECO:0000313" key="2">
    <source>
        <dbReference type="Proteomes" id="UP001259832"/>
    </source>
</evidence>
<reference evidence="1" key="1">
    <citation type="submission" date="2023-08" db="EMBL/GenBank/DDBJ databases">
        <title>Reference Genome Resource for the Citrus Pathogen Phytophthora citrophthora.</title>
        <authorList>
            <person name="Moller H."/>
            <person name="Coetzee B."/>
            <person name="Rose L.J."/>
            <person name="Van Niekerk J.M."/>
        </authorList>
    </citation>
    <scope>NUCLEOTIDE SEQUENCE</scope>
    <source>
        <strain evidence="1">STE-U-9442</strain>
    </source>
</reference>
<evidence type="ECO:0000313" key="1">
    <source>
        <dbReference type="EMBL" id="KAK1942932.1"/>
    </source>
</evidence>
<name>A0AAD9GQH1_9STRA</name>
<dbReference type="EMBL" id="JASMQC010000008">
    <property type="protein sequence ID" value="KAK1942932.1"/>
    <property type="molecule type" value="Genomic_DNA"/>
</dbReference>
<dbReference type="Proteomes" id="UP001259832">
    <property type="component" value="Unassembled WGS sequence"/>
</dbReference>
<dbReference type="AlphaFoldDB" id="A0AAD9GQH1"/>
<organism evidence="1 2">
    <name type="scientific">Phytophthora citrophthora</name>
    <dbReference type="NCBI Taxonomy" id="4793"/>
    <lineage>
        <taxon>Eukaryota</taxon>
        <taxon>Sar</taxon>
        <taxon>Stramenopiles</taxon>
        <taxon>Oomycota</taxon>
        <taxon>Peronosporomycetes</taxon>
        <taxon>Peronosporales</taxon>
        <taxon>Peronosporaceae</taxon>
        <taxon>Phytophthora</taxon>
    </lineage>
</organism>
<sequence length="82" mass="9049">MKLKLNGAGDDLFKEPHLALWLHYAEKFDDVTRAKTSSVISTLLPRYGSEPLLKLITAAKFGGPGPGVLSLDMTHNLLVKWD</sequence>
<protein>
    <recommendedName>
        <fullName evidence="3">RxLR effector protein</fullName>
    </recommendedName>
</protein>
<keyword evidence="2" id="KW-1185">Reference proteome</keyword>
<evidence type="ECO:0008006" key="3">
    <source>
        <dbReference type="Google" id="ProtNLM"/>
    </source>
</evidence>
<comment type="caution">
    <text evidence="1">The sequence shown here is derived from an EMBL/GenBank/DDBJ whole genome shotgun (WGS) entry which is preliminary data.</text>
</comment>
<proteinExistence type="predicted"/>